<evidence type="ECO:0000256" key="1">
    <source>
        <dbReference type="ARBA" id="ARBA00006479"/>
    </source>
</evidence>
<comment type="similarity">
    <text evidence="1">Belongs to the ROK (NagC/XylR) family.</text>
</comment>
<reference evidence="3" key="1">
    <citation type="journal article" date="2019" name="Int. J. Syst. Evol. Microbiol.">
        <title>The Global Catalogue of Microorganisms (GCM) 10K type strain sequencing project: providing services to taxonomists for standard genome sequencing and annotation.</title>
        <authorList>
            <consortium name="The Broad Institute Genomics Platform"/>
            <consortium name="The Broad Institute Genome Sequencing Center for Infectious Disease"/>
            <person name="Wu L."/>
            <person name="Ma J."/>
        </authorList>
    </citation>
    <scope>NUCLEOTIDE SEQUENCE [LARGE SCALE GENOMIC DNA]</scope>
    <source>
        <strain evidence="3">CGMCC 4.7152</strain>
    </source>
</reference>
<gene>
    <name evidence="2" type="ORF">ACFPIJ_36125</name>
</gene>
<dbReference type="Pfam" id="PF00480">
    <property type="entry name" value="ROK"/>
    <property type="match status" value="1"/>
</dbReference>
<dbReference type="PANTHER" id="PTHR18964">
    <property type="entry name" value="ROK (REPRESSOR, ORF, KINASE) FAMILY"/>
    <property type="match status" value="1"/>
</dbReference>
<dbReference type="Pfam" id="PF13412">
    <property type="entry name" value="HTH_24"/>
    <property type="match status" value="1"/>
</dbReference>
<dbReference type="InterPro" id="IPR000600">
    <property type="entry name" value="ROK"/>
</dbReference>
<dbReference type="PROSITE" id="PS01125">
    <property type="entry name" value="ROK"/>
    <property type="match status" value="1"/>
</dbReference>
<dbReference type="EMBL" id="JBHSIU010000047">
    <property type="protein sequence ID" value="MFC5003247.1"/>
    <property type="molecule type" value="Genomic_DNA"/>
</dbReference>
<dbReference type="InterPro" id="IPR036390">
    <property type="entry name" value="WH_DNA-bd_sf"/>
</dbReference>
<sequence>MSVEGVHALVRRTHEERVLRVLREHGALSRGQIAAKVGLSRTTLSEITGDLLSRGAVVVVDTDASLRAGSGRPAELLTLDPSSGQFLGVDLGHTRVRIAVADAAHEVMAAGHQTYGPDTGWPERVAIAFDLIDDVGTGSGVSFRALQGVGVGVAGPQPAEPAVAQAFRERFGTTVIADNNTRFAALAEAITDGPDLQDVLYIRLADGIGGGLVVGGRLVTGGHGVAGEFGHVPAFVPSAGAEPDACRCGRRGCLETVASVPAVLRTCRRRGLAVRTAEDLEAALRRGDPVAAAVLDEAADAVGQVLAAAALVLDPTQIVVGGRLTRCWPGVVDRVASTIAERAGTATPRVVRAARLGDEDGALGAIAALYRQTPLLAGYH</sequence>
<protein>
    <submittedName>
        <fullName evidence="2">ROK family protein</fullName>
    </submittedName>
</protein>
<organism evidence="2 3">
    <name type="scientific">Dactylosporangium cerinum</name>
    <dbReference type="NCBI Taxonomy" id="1434730"/>
    <lineage>
        <taxon>Bacteria</taxon>
        <taxon>Bacillati</taxon>
        <taxon>Actinomycetota</taxon>
        <taxon>Actinomycetes</taxon>
        <taxon>Micromonosporales</taxon>
        <taxon>Micromonosporaceae</taxon>
        <taxon>Dactylosporangium</taxon>
    </lineage>
</organism>
<name>A0ABV9W4L4_9ACTN</name>
<keyword evidence="3" id="KW-1185">Reference proteome</keyword>
<dbReference type="InterPro" id="IPR049874">
    <property type="entry name" value="ROK_cs"/>
</dbReference>
<dbReference type="Gene3D" id="3.30.420.40">
    <property type="match status" value="2"/>
</dbReference>
<dbReference type="RefSeq" id="WP_380122107.1">
    <property type="nucleotide sequence ID" value="NZ_JBHSIU010000047.1"/>
</dbReference>
<dbReference type="InterPro" id="IPR036388">
    <property type="entry name" value="WH-like_DNA-bd_sf"/>
</dbReference>
<dbReference type="InterPro" id="IPR043129">
    <property type="entry name" value="ATPase_NBD"/>
</dbReference>
<proteinExistence type="inferred from homology"/>
<dbReference type="SUPFAM" id="SSF46785">
    <property type="entry name" value="Winged helix' DNA-binding domain"/>
    <property type="match status" value="1"/>
</dbReference>
<dbReference type="SUPFAM" id="SSF53067">
    <property type="entry name" value="Actin-like ATPase domain"/>
    <property type="match status" value="1"/>
</dbReference>
<evidence type="ECO:0000313" key="2">
    <source>
        <dbReference type="EMBL" id="MFC5003247.1"/>
    </source>
</evidence>
<dbReference type="Gene3D" id="1.10.10.10">
    <property type="entry name" value="Winged helix-like DNA-binding domain superfamily/Winged helix DNA-binding domain"/>
    <property type="match status" value="1"/>
</dbReference>
<comment type="caution">
    <text evidence="2">The sequence shown here is derived from an EMBL/GenBank/DDBJ whole genome shotgun (WGS) entry which is preliminary data.</text>
</comment>
<accession>A0ABV9W4L4</accession>
<dbReference type="Proteomes" id="UP001595912">
    <property type="component" value="Unassembled WGS sequence"/>
</dbReference>
<dbReference type="PANTHER" id="PTHR18964:SF149">
    <property type="entry name" value="BIFUNCTIONAL UDP-N-ACETYLGLUCOSAMINE 2-EPIMERASE_N-ACETYLMANNOSAMINE KINASE"/>
    <property type="match status" value="1"/>
</dbReference>
<evidence type="ECO:0000313" key="3">
    <source>
        <dbReference type="Proteomes" id="UP001595912"/>
    </source>
</evidence>